<evidence type="ECO:0000313" key="3">
    <source>
        <dbReference type="Proteomes" id="UP001138500"/>
    </source>
</evidence>
<accession>A0A9W7SWC0</accession>
<reference evidence="2 3" key="2">
    <citation type="journal article" date="2021" name="Curr. Genet.">
        <title>Genetic response to nitrogen starvation in the aggressive Eucalyptus foliar pathogen Teratosphaeria destructans.</title>
        <authorList>
            <person name="Havenga M."/>
            <person name="Wingfield B.D."/>
            <person name="Wingfield M.J."/>
            <person name="Dreyer L.L."/>
            <person name="Roets F."/>
            <person name="Aylward J."/>
        </authorList>
    </citation>
    <scope>NUCLEOTIDE SEQUENCE [LARGE SCALE GENOMIC DNA]</scope>
    <source>
        <strain evidence="2">CMW44962</strain>
    </source>
</reference>
<proteinExistence type="predicted"/>
<sequence length="130" mass="14448">MSPADAKSSKRRSSTTDTSSRPSSSSSGSYTTPPSRCTCAYHLLSYLNFRFCEPHSPEFFKQLAAGGIRDKATMQMLAEAWAEEEIYERSNLMSVCNGDRLSSRVGYLLACEYEGQGGDRRLEGLAEVRR</sequence>
<dbReference type="Proteomes" id="UP001138500">
    <property type="component" value="Unassembled WGS sequence"/>
</dbReference>
<feature type="region of interest" description="Disordered" evidence="1">
    <location>
        <begin position="1"/>
        <end position="35"/>
    </location>
</feature>
<evidence type="ECO:0000256" key="1">
    <source>
        <dbReference type="SAM" id="MobiDB-lite"/>
    </source>
</evidence>
<comment type="caution">
    <text evidence="2">The sequence shown here is derived from an EMBL/GenBank/DDBJ whole genome shotgun (WGS) entry which is preliminary data.</text>
</comment>
<evidence type="ECO:0000313" key="2">
    <source>
        <dbReference type="EMBL" id="KAH9835947.1"/>
    </source>
</evidence>
<protein>
    <submittedName>
        <fullName evidence="2">Uncharacterized protein</fullName>
    </submittedName>
</protein>
<keyword evidence="3" id="KW-1185">Reference proteome</keyword>
<dbReference type="EMBL" id="RIBY02000890">
    <property type="protein sequence ID" value="KAH9835947.1"/>
    <property type="molecule type" value="Genomic_DNA"/>
</dbReference>
<name>A0A9W7SWC0_9PEZI</name>
<dbReference type="AlphaFoldDB" id="A0A9W7SWC0"/>
<feature type="compositionally biased region" description="Low complexity" evidence="1">
    <location>
        <begin position="15"/>
        <end position="35"/>
    </location>
</feature>
<organism evidence="2 3">
    <name type="scientific">Teratosphaeria destructans</name>
    <dbReference type="NCBI Taxonomy" id="418781"/>
    <lineage>
        <taxon>Eukaryota</taxon>
        <taxon>Fungi</taxon>
        <taxon>Dikarya</taxon>
        <taxon>Ascomycota</taxon>
        <taxon>Pezizomycotina</taxon>
        <taxon>Dothideomycetes</taxon>
        <taxon>Dothideomycetidae</taxon>
        <taxon>Mycosphaerellales</taxon>
        <taxon>Teratosphaeriaceae</taxon>
        <taxon>Teratosphaeria</taxon>
    </lineage>
</organism>
<gene>
    <name evidence="2" type="ORF">Tdes44962_MAKER01866</name>
</gene>
<reference evidence="2 3" key="1">
    <citation type="journal article" date="2018" name="IMA Fungus">
        <title>IMA Genome-F 10: Nine draft genome sequences of Claviceps purpurea s.lat., including C. arundinis, C. humidiphila, and C. cf. spartinae, pseudomolecules for the pitch canker pathogen Fusarium circinatum, draft genome of Davidsoniella eucalypti, Grosmannia galeiformis, Quambalaria eucalypti, and Teratosphaeria destructans.</title>
        <authorList>
            <person name="Wingfield B.D."/>
            <person name="Liu M."/>
            <person name="Nguyen H.D."/>
            <person name="Lane F.A."/>
            <person name="Morgan S.W."/>
            <person name="De Vos L."/>
            <person name="Wilken P.M."/>
            <person name="Duong T.A."/>
            <person name="Aylward J."/>
            <person name="Coetzee M.P."/>
            <person name="Dadej K."/>
            <person name="De Beer Z.W."/>
            <person name="Findlay W."/>
            <person name="Havenga M."/>
            <person name="Kolarik M."/>
            <person name="Menzies J.G."/>
            <person name="Naidoo K."/>
            <person name="Pochopski O."/>
            <person name="Shoukouhi P."/>
            <person name="Santana Q.C."/>
            <person name="Seifert K.A."/>
            <person name="Soal N."/>
            <person name="Steenkamp E.T."/>
            <person name="Tatham C.T."/>
            <person name="van der Nest M.A."/>
            <person name="Wingfield M.J."/>
        </authorList>
    </citation>
    <scope>NUCLEOTIDE SEQUENCE [LARGE SCALE GENOMIC DNA]</scope>
    <source>
        <strain evidence="2">CMW44962</strain>
    </source>
</reference>